<dbReference type="AlphaFoldDB" id="A0A1R3XGV9"/>
<evidence type="ECO:0000313" key="2">
    <source>
        <dbReference type="Proteomes" id="UP000187181"/>
    </source>
</evidence>
<dbReference type="RefSeq" id="WP_076668828.1">
    <property type="nucleotide sequence ID" value="NZ_FTPP01000002.1"/>
</dbReference>
<dbReference type="EMBL" id="FTPP01000002">
    <property type="protein sequence ID" value="SIT90095.1"/>
    <property type="molecule type" value="Genomic_DNA"/>
</dbReference>
<gene>
    <name evidence="1" type="ORF">SAMN05444128_2208</name>
</gene>
<sequence length="104" mass="11680">MSRFNNLSEAVSVMRARGFVNTFSIQLQQVYCSELGKSIPPAQLTLIERHVVPLPSAQHGEEEVYGFRTDDNQFGIMTNIYAEYDPEGFYAVFRQCLKGQAVGA</sequence>
<evidence type="ECO:0000313" key="1">
    <source>
        <dbReference type="EMBL" id="SIT90095.1"/>
    </source>
</evidence>
<dbReference type="Proteomes" id="UP000187181">
    <property type="component" value="Unassembled WGS sequence"/>
</dbReference>
<reference evidence="2" key="1">
    <citation type="submission" date="2017-01" db="EMBL/GenBank/DDBJ databases">
        <authorList>
            <person name="Varghese N."/>
            <person name="Submissions S."/>
        </authorList>
    </citation>
    <scope>NUCLEOTIDE SEQUENCE [LARGE SCALE GENOMIC DNA]</scope>
    <source>
        <strain evidence="2">LP100</strain>
    </source>
</reference>
<dbReference type="STRING" id="1317125.SAMN05444128_2208"/>
<dbReference type="OrthoDB" id="8418771at2"/>
<proteinExistence type="predicted"/>
<name>A0A1R3XGV9_9BACT</name>
<organism evidence="1 2">
    <name type="scientific">Pontibacter indicus</name>
    <dbReference type="NCBI Taxonomy" id="1317125"/>
    <lineage>
        <taxon>Bacteria</taxon>
        <taxon>Pseudomonadati</taxon>
        <taxon>Bacteroidota</taxon>
        <taxon>Cytophagia</taxon>
        <taxon>Cytophagales</taxon>
        <taxon>Hymenobacteraceae</taxon>
        <taxon>Pontibacter</taxon>
    </lineage>
</organism>
<keyword evidence="2" id="KW-1185">Reference proteome</keyword>
<accession>A0A1R3XGV9</accession>
<protein>
    <submittedName>
        <fullName evidence="1">Uncharacterized protein</fullName>
    </submittedName>
</protein>